<dbReference type="InterPro" id="IPR000873">
    <property type="entry name" value="AMP-dep_synth/lig_dom"/>
</dbReference>
<reference evidence="5 6" key="1">
    <citation type="submission" date="2020-07" db="EMBL/GenBank/DDBJ databases">
        <title>Genomic Encyclopedia of Type Strains, Phase IV (KMG-IV): sequencing the most valuable type-strain genomes for metagenomic binning, comparative biology and taxonomic classification.</title>
        <authorList>
            <person name="Goeker M."/>
        </authorList>
    </citation>
    <scope>NUCLEOTIDE SEQUENCE [LARGE SCALE GENOMIC DNA]</scope>
    <source>
        <strain evidence="5 6">DSM 17721</strain>
    </source>
</reference>
<dbReference type="GO" id="GO:0006631">
    <property type="term" value="P:fatty acid metabolic process"/>
    <property type="evidence" value="ECO:0007669"/>
    <property type="project" value="TreeGrafter"/>
</dbReference>
<dbReference type="SUPFAM" id="SSF56801">
    <property type="entry name" value="Acetyl-CoA synthetase-like"/>
    <property type="match status" value="1"/>
</dbReference>
<gene>
    <name evidence="5" type="ORF">HNR65_001378</name>
</gene>
<dbReference type="FunFam" id="3.30.300.30:FF:000008">
    <property type="entry name" value="2,3-dihydroxybenzoate-AMP ligase"/>
    <property type="match status" value="1"/>
</dbReference>
<dbReference type="Pfam" id="PF00501">
    <property type="entry name" value="AMP-binding"/>
    <property type="match status" value="1"/>
</dbReference>
<dbReference type="PANTHER" id="PTHR43201:SF5">
    <property type="entry name" value="MEDIUM-CHAIN ACYL-COA LIGASE ACSF2, MITOCHONDRIAL"/>
    <property type="match status" value="1"/>
</dbReference>
<evidence type="ECO:0000313" key="5">
    <source>
        <dbReference type="EMBL" id="MBA2881052.1"/>
    </source>
</evidence>
<comment type="similarity">
    <text evidence="1">Belongs to the ATP-dependent AMP-binding enzyme family.</text>
</comment>
<dbReference type="PROSITE" id="PS00455">
    <property type="entry name" value="AMP_BINDING"/>
    <property type="match status" value="1"/>
</dbReference>
<evidence type="ECO:0000313" key="6">
    <source>
        <dbReference type="Proteomes" id="UP000525298"/>
    </source>
</evidence>
<dbReference type="InterPro" id="IPR025110">
    <property type="entry name" value="AMP-bd_C"/>
</dbReference>
<keyword evidence="6" id="KW-1185">Reference proteome</keyword>
<dbReference type="AlphaFoldDB" id="A0A7W0C8F7"/>
<keyword evidence="2 5" id="KW-0436">Ligase</keyword>
<proteinExistence type="inferred from homology"/>
<evidence type="ECO:0000256" key="1">
    <source>
        <dbReference type="ARBA" id="ARBA00006432"/>
    </source>
</evidence>
<dbReference type="EMBL" id="JACDUS010000003">
    <property type="protein sequence ID" value="MBA2881052.1"/>
    <property type="molecule type" value="Genomic_DNA"/>
</dbReference>
<dbReference type="InterPro" id="IPR045851">
    <property type="entry name" value="AMP-bd_C_sf"/>
</dbReference>
<comment type="caution">
    <text evidence="5">The sequence shown here is derived from an EMBL/GenBank/DDBJ whole genome shotgun (WGS) entry which is preliminary data.</text>
</comment>
<sequence length="505" mass="54932">MQKVNIGAFLTKRASLSPNKEGLVLGDVRLTWDALNKRSNQLAAAMAGLGVGAGDRVALLALNEVEFFDMYFGLGKTGAVLVPINHRLAGPEIEYIVDDCQAKVLVFGAEFAPVIDSIRERISCAHIVALSDDAPAYAQSYKALTAGASDAEPEINAGGDDTLTILYTSGTTGRPKGAELTHDGYFGTSVTLRATFGDIGQVLLMPLPLFHIGGLAPVPMCVHFGMKMVIQRAFDPKNFLELMGREKVTWFGSVPQILMFLRQVPDFEKYGWDTVKMALVYAAPVPVPLIKEYAAAGIEVRQLYGMTECTGPATVIDSENAIEKAGSCGLPFFHNQIRVVDMDGHDVGADELGEVLIGGTNLMKGYWNKPEASAETIKDGWLYSGDMAKMDKDGFLYIMDRKKDMIISGGENIYPAEIEDLLMGHPKIADVGVIGSPDEKWGESIKAIVVARQGESIDEAEVIQWCQGRIAKFKIPKKVVITEEIPRTPTGKILKRVLRDQFNAA</sequence>
<feature type="domain" description="AMP-dependent synthetase/ligase" evidence="3">
    <location>
        <begin position="12"/>
        <end position="367"/>
    </location>
</feature>
<dbReference type="PANTHER" id="PTHR43201">
    <property type="entry name" value="ACYL-COA SYNTHETASE"/>
    <property type="match status" value="1"/>
</dbReference>
<dbReference type="Gene3D" id="3.40.50.12780">
    <property type="entry name" value="N-terminal domain of ligase-like"/>
    <property type="match status" value="1"/>
</dbReference>
<feature type="domain" description="AMP-binding enzyme C-terminal" evidence="4">
    <location>
        <begin position="417"/>
        <end position="492"/>
    </location>
</feature>
<name>A0A7W0C8F7_9BACT</name>
<organism evidence="5 6">
    <name type="scientific">Desulfosalsimonas propionicica</name>
    <dbReference type="NCBI Taxonomy" id="332175"/>
    <lineage>
        <taxon>Bacteria</taxon>
        <taxon>Pseudomonadati</taxon>
        <taxon>Thermodesulfobacteriota</taxon>
        <taxon>Desulfobacteria</taxon>
        <taxon>Desulfobacterales</taxon>
        <taxon>Desulfosalsimonadaceae</taxon>
        <taxon>Desulfosalsimonas</taxon>
    </lineage>
</organism>
<protein>
    <submittedName>
        <fullName evidence="5">Acyl-CoA synthetase (AMP-forming)/AMP-acid ligase II</fullName>
    </submittedName>
</protein>
<evidence type="ECO:0000259" key="3">
    <source>
        <dbReference type="Pfam" id="PF00501"/>
    </source>
</evidence>
<dbReference type="RefSeq" id="WP_181550712.1">
    <property type="nucleotide sequence ID" value="NZ_JACDUS010000003.1"/>
</dbReference>
<evidence type="ECO:0000256" key="2">
    <source>
        <dbReference type="ARBA" id="ARBA00022598"/>
    </source>
</evidence>
<evidence type="ECO:0000259" key="4">
    <source>
        <dbReference type="Pfam" id="PF13193"/>
    </source>
</evidence>
<dbReference type="CDD" id="cd17631">
    <property type="entry name" value="FACL_FadD13-like"/>
    <property type="match status" value="1"/>
</dbReference>
<dbReference type="InterPro" id="IPR042099">
    <property type="entry name" value="ANL_N_sf"/>
</dbReference>
<dbReference type="InterPro" id="IPR020845">
    <property type="entry name" value="AMP-binding_CS"/>
</dbReference>
<dbReference type="NCBIfam" id="NF004837">
    <property type="entry name" value="PRK06187.1"/>
    <property type="match status" value="1"/>
</dbReference>
<dbReference type="Proteomes" id="UP000525298">
    <property type="component" value="Unassembled WGS sequence"/>
</dbReference>
<dbReference type="Gene3D" id="3.30.300.30">
    <property type="match status" value="1"/>
</dbReference>
<dbReference type="Pfam" id="PF13193">
    <property type="entry name" value="AMP-binding_C"/>
    <property type="match status" value="1"/>
</dbReference>
<accession>A0A7W0C8F7</accession>
<dbReference type="GO" id="GO:0031956">
    <property type="term" value="F:medium-chain fatty acid-CoA ligase activity"/>
    <property type="evidence" value="ECO:0007669"/>
    <property type="project" value="TreeGrafter"/>
</dbReference>